<evidence type="ECO:0000256" key="1">
    <source>
        <dbReference type="SAM" id="Phobius"/>
    </source>
</evidence>
<feature type="transmembrane region" description="Helical" evidence="1">
    <location>
        <begin position="183"/>
        <end position="204"/>
    </location>
</feature>
<gene>
    <name evidence="2" type="ORF">CP49_05720</name>
</gene>
<organism evidence="2 3">
    <name type="scientific">Bradyrhizobium valentinum</name>
    <dbReference type="NCBI Taxonomy" id="1518501"/>
    <lineage>
        <taxon>Bacteria</taxon>
        <taxon>Pseudomonadati</taxon>
        <taxon>Pseudomonadota</taxon>
        <taxon>Alphaproteobacteria</taxon>
        <taxon>Hyphomicrobiales</taxon>
        <taxon>Nitrobacteraceae</taxon>
        <taxon>Bradyrhizobium</taxon>
    </lineage>
</organism>
<keyword evidence="3" id="KW-1185">Reference proteome</keyword>
<feature type="transmembrane region" description="Helical" evidence="1">
    <location>
        <begin position="46"/>
        <end position="68"/>
    </location>
</feature>
<evidence type="ECO:0000313" key="2">
    <source>
        <dbReference type="EMBL" id="KRR01117.1"/>
    </source>
</evidence>
<keyword evidence="1" id="KW-0472">Membrane</keyword>
<reference evidence="2 3" key="1">
    <citation type="submission" date="2014-03" db="EMBL/GenBank/DDBJ databases">
        <title>Bradyrhizobium valentinum sp. nov., isolated from effective nodules of Lupinus mariae-josephae, a lupine endemic of basic-lime soils in Eastern Spain.</title>
        <authorList>
            <person name="Duran D."/>
            <person name="Rey L."/>
            <person name="Navarro A."/>
            <person name="Busquets A."/>
            <person name="Imperial J."/>
            <person name="Ruiz-Argueso T."/>
        </authorList>
    </citation>
    <scope>NUCLEOTIDE SEQUENCE [LARGE SCALE GENOMIC DNA]</scope>
    <source>
        <strain evidence="2 3">LmjM3</strain>
    </source>
</reference>
<protein>
    <submittedName>
        <fullName evidence="2">Uncharacterized protein</fullName>
    </submittedName>
</protein>
<dbReference type="EMBL" id="LLXX01000161">
    <property type="protein sequence ID" value="KRR01117.1"/>
    <property type="molecule type" value="Genomic_DNA"/>
</dbReference>
<evidence type="ECO:0000313" key="3">
    <source>
        <dbReference type="Proteomes" id="UP000051913"/>
    </source>
</evidence>
<dbReference type="STRING" id="1518501.CQ10_10405"/>
<feature type="transmembrane region" description="Helical" evidence="1">
    <location>
        <begin position="21"/>
        <end position="40"/>
    </location>
</feature>
<sequence>MDAVSKENEVRLRKGTSLNERLVLAGIAVILCLIALPGLAHLANGQWLGIAALFALLFGCLLLGAALFERNVVWIITPGEILIGEQRPFGKLHRRLIRDDEVSGMRLRKSIGKSVEFTLVFETESKDTLTSPPLPDITQVRKTTLQIAWLLQLPAPELAENPLDAANPRIRLGKPISFKRVRAYRALVVLLACSLSLPFIYALWSGKLSALGIAVWSLGAIMAFVLIRYLYRTSAFWIVHDGAIRFERLSLKGTTETDTVSGDDVEAIDVESGGRKDSLYVITIRLRTGKKIRSPPLAGKDQTHAVQAEIIRRLRLNSSGDA</sequence>
<dbReference type="Proteomes" id="UP000051913">
    <property type="component" value="Unassembled WGS sequence"/>
</dbReference>
<comment type="caution">
    <text evidence="2">The sequence shown here is derived from an EMBL/GenBank/DDBJ whole genome shotgun (WGS) entry which is preliminary data.</text>
</comment>
<feature type="transmembrane region" description="Helical" evidence="1">
    <location>
        <begin position="210"/>
        <end position="231"/>
    </location>
</feature>
<name>A0A0R3L643_9BRAD</name>
<dbReference type="AlphaFoldDB" id="A0A0R3L643"/>
<proteinExistence type="predicted"/>
<keyword evidence="1" id="KW-0812">Transmembrane</keyword>
<keyword evidence="1" id="KW-1133">Transmembrane helix</keyword>
<accession>A0A0R3L643</accession>